<evidence type="ECO:0000313" key="2">
    <source>
        <dbReference type="EMBL" id="MBB4082773.1"/>
    </source>
</evidence>
<sequence>MAEQPKATDWNMIVWVGVSDIVVGAGLVVAAYTDMFGEGLQILALVGGVMALAGVGIVVFGRHKLSQAEAGHGDLN</sequence>
<keyword evidence="3" id="KW-1185">Reference proteome</keyword>
<protein>
    <submittedName>
        <fullName evidence="2">Uncharacterized protein</fullName>
    </submittedName>
</protein>
<dbReference type="EMBL" id="JACIDM010000002">
    <property type="protein sequence ID" value="MBB4082773.1"/>
    <property type="molecule type" value="Genomic_DNA"/>
</dbReference>
<keyword evidence="1" id="KW-0472">Membrane</keyword>
<accession>A0A7W6NPD3</accession>
<dbReference type="AlphaFoldDB" id="A0A7W6NPD3"/>
<feature type="transmembrane region" description="Helical" evidence="1">
    <location>
        <begin position="12"/>
        <end position="33"/>
    </location>
</feature>
<comment type="caution">
    <text evidence="2">The sequence shown here is derived from an EMBL/GenBank/DDBJ whole genome shotgun (WGS) entry which is preliminary data.</text>
</comment>
<keyword evidence="1" id="KW-1133">Transmembrane helix</keyword>
<dbReference type="Proteomes" id="UP000529946">
    <property type="component" value="Unassembled WGS sequence"/>
</dbReference>
<feature type="transmembrane region" description="Helical" evidence="1">
    <location>
        <begin position="39"/>
        <end position="60"/>
    </location>
</feature>
<dbReference type="RefSeq" id="WP_183203935.1">
    <property type="nucleotide sequence ID" value="NZ_BAAAER010000001.1"/>
</dbReference>
<reference evidence="2 3" key="1">
    <citation type="submission" date="2020-08" db="EMBL/GenBank/DDBJ databases">
        <title>Genomic Encyclopedia of Type Strains, Phase IV (KMG-IV): sequencing the most valuable type-strain genomes for metagenomic binning, comparative biology and taxonomic classification.</title>
        <authorList>
            <person name="Goeker M."/>
        </authorList>
    </citation>
    <scope>NUCLEOTIDE SEQUENCE [LARGE SCALE GENOMIC DNA]</scope>
    <source>
        <strain evidence="2 3">DSM 23960</strain>
    </source>
</reference>
<evidence type="ECO:0000256" key="1">
    <source>
        <dbReference type="SAM" id="Phobius"/>
    </source>
</evidence>
<gene>
    <name evidence="2" type="ORF">GGR12_001639</name>
</gene>
<name>A0A7W6NPD3_9CAUL</name>
<evidence type="ECO:0000313" key="3">
    <source>
        <dbReference type="Proteomes" id="UP000529946"/>
    </source>
</evidence>
<organism evidence="2 3">
    <name type="scientific">Brevundimonas lenta</name>
    <dbReference type="NCBI Taxonomy" id="424796"/>
    <lineage>
        <taxon>Bacteria</taxon>
        <taxon>Pseudomonadati</taxon>
        <taxon>Pseudomonadota</taxon>
        <taxon>Alphaproteobacteria</taxon>
        <taxon>Caulobacterales</taxon>
        <taxon>Caulobacteraceae</taxon>
        <taxon>Brevundimonas</taxon>
    </lineage>
</organism>
<proteinExistence type="predicted"/>
<keyword evidence="1" id="KW-0812">Transmembrane</keyword>